<keyword evidence="3" id="KW-1185">Reference proteome</keyword>
<dbReference type="EMBL" id="JAFEJA010000002">
    <property type="protein sequence ID" value="MBM9623976.1"/>
    <property type="molecule type" value="Genomic_DNA"/>
</dbReference>
<dbReference type="PROSITE" id="PS51318">
    <property type="entry name" value="TAT"/>
    <property type="match status" value="1"/>
</dbReference>
<evidence type="ECO:0000313" key="2">
    <source>
        <dbReference type="EMBL" id="MBM9623976.1"/>
    </source>
</evidence>
<comment type="caution">
    <text evidence="2">The sequence shown here is derived from an EMBL/GenBank/DDBJ whole genome shotgun (WGS) entry which is preliminary data.</text>
</comment>
<feature type="chain" id="PRO_5046502728" description="Secreted protein" evidence="1">
    <location>
        <begin position="37"/>
        <end position="152"/>
    </location>
</feature>
<proteinExistence type="predicted"/>
<dbReference type="RefSeq" id="WP_205378033.1">
    <property type="nucleotide sequence ID" value="NZ_JAFEJA010000002.1"/>
</dbReference>
<accession>A0ABS2V2A8</accession>
<protein>
    <recommendedName>
        <fullName evidence="4">Secreted protein</fullName>
    </recommendedName>
</protein>
<gene>
    <name evidence="2" type="ORF">JE024_35930</name>
</gene>
<dbReference type="Proteomes" id="UP000664109">
    <property type="component" value="Unassembled WGS sequence"/>
</dbReference>
<dbReference type="InterPro" id="IPR006311">
    <property type="entry name" value="TAT_signal"/>
</dbReference>
<organism evidence="2 3">
    <name type="scientific">Streptomyces zhihengii</name>
    <dbReference type="NCBI Taxonomy" id="1818004"/>
    <lineage>
        <taxon>Bacteria</taxon>
        <taxon>Bacillati</taxon>
        <taxon>Actinomycetota</taxon>
        <taxon>Actinomycetes</taxon>
        <taxon>Kitasatosporales</taxon>
        <taxon>Streptomycetaceae</taxon>
        <taxon>Streptomyces</taxon>
    </lineage>
</organism>
<name>A0ABS2V2A8_9ACTN</name>
<evidence type="ECO:0008006" key="4">
    <source>
        <dbReference type="Google" id="ProtNLM"/>
    </source>
</evidence>
<reference evidence="2 3" key="1">
    <citation type="journal article" date="2016" name="Arch. Microbiol.">
        <title>Streptomyces zhihengii sp. nov., isolated from rhizospheric soil of Psammosilene tunicoides.</title>
        <authorList>
            <person name="Huang M.J."/>
            <person name="Fei J.J."/>
            <person name="Salam N."/>
            <person name="Kim C.J."/>
            <person name="Hozzein W.N."/>
            <person name="Xiao M."/>
            <person name="Huang H.Q."/>
            <person name="Li W.J."/>
        </authorList>
    </citation>
    <scope>NUCLEOTIDE SEQUENCE [LARGE SCALE GENOMIC DNA]</scope>
    <source>
        <strain evidence="2 3">YIM T102</strain>
    </source>
</reference>
<evidence type="ECO:0000313" key="3">
    <source>
        <dbReference type="Proteomes" id="UP000664109"/>
    </source>
</evidence>
<keyword evidence="1" id="KW-0732">Signal</keyword>
<feature type="signal peptide" evidence="1">
    <location>
        <begin position="1"/>
        <end position="36"/>
    </location>
</feature>
<sequence>MTARISRRTRGALSAVGAATLAFTALGVALPASAQAAGCETLSATVRNSAGLSGGHVQATVCINSASADFNDSYFNYVQDYQADGVAARAYVTTPGFFYGPLATDDTSTSDGQDIVWESTDSDVAWVRVWVCLGKTYPGQSGARCASDITYA</sequence>
<evidence type="ECO:0000256" key="1">
    <source>
        <dbReference type="SAM" id="SignalP"/>
    </source>
</evidence>